<protein>
    <recommendedName>
        <fullName evidence="6 7">D,D-heptose 1,7-bisphosphate phosphatase</fullName>
        <ecNumber evidence="7">3.1.3.-</ecNumber>
    </recommendedName>
</protein>
<dbReference type="SUPFAM" id="SSF56784">
    <property type="entry name" value="HAD-like"/>
    <property type="match status" value="1"/>
</dbReference>
<evidence type="ECO:0000256" key="2">
    <source>
        <dbReference type="ARBA" id="ARBA00022490"/>
    </source>
</evidence>
<keyword evidence="3" id="KW-0479">Metal-binding</keyword>
<keyword evidence="4 7" id="KW-0378">Hydrolase</keyword>
<gene>
    <name evidence="8" type="ORF">OPS25_08410</name>
</gene>
<evidence type="ECO:0000256" key="3">
    <source>
        <dbReference type="ARBA" id="ARBA00022723"/>
    </source>
</evidence>
<dbReference type="Proteomes" id="UP001142810">
    <property type="component" value="Unassembled WGS sequence"/>
</dbReference>
<evidence type="ECO:0000313" key="9">
    <source>
        <dbReference type="Proteomes" id="UP001142810"/>
    </source>
</evidence>
<dbReference type="InterPro" id="IPR023214">
    <property type="entry name" value="HAD_sf"/>
</dbReference>
<dbReference type="EC" id="3.1.3.-" evidence="7"/>
<evidence type="ECO:0000256" key="4">
    <source>
        <dbReference type="ARBA" id="ARBA00022801"/>
    </source>
</evidence>
<dbReference type="InterPro" id="IPR036412">
    <property type="entry name" value="HAD-like_sf"/>
</dbReference>
<dbReference type="NCBIfam" id="TIGR00213">
    <property type="entry name" value="GmhB_yaeD"/>
    <property type="match status" value="1"/>
</dbReference>
<dbReference type="Gene3D" id="3.40.50.1000">
    <property type="entry name" value="HAD superfamily/HAD-like"/>
    <property type="match status" value="1"/>
</dbReference>
<keyword evidence="2 7" id="KW-0963">Cytoplasm</keyword>
<dbReference type="NCBIfam" id="TIGR01656">
    <property type="entry name" value="Histidinol-ppas"/>
    <property type="match status" value="1"/>
</dbReference>
<dbReference type="GO" id="GO:0016787">
    <property type="term" value="F:hydrolase activity"/>
    <property type="evidence" value="ECO:0007669"/>
    <property type="project" value="UniProtKB-KW"/>
</dbReference>
<dbReference type="PIRSF" id="PIRSF004682">
    <property type="entry name" value="GmhB"/>
    <property type="match status" value="1"/>
</dbReference>
<dbReference type="Pfam" id="PF13242">
    <property type="entry name" value="Hydrolase_like"/>
    <property type="match status" value="1"/>
</dbReference>
<keyword evidence="9" id="KW-1185">Reference proteome</keyword>
<dbReference type="EMBL" id="JAPFRD010000010">
    <property type="protein sequence ID" value="MCW8108516.1"/>
    <property type="molecule type" value="Genomic_DNA"/>
</dbReference>
<sequence length="189" mass="21208">MLNKGLFLDRDGVINVDKGYVGNVADFEFMDGIFQLIKQFTKLGFIPIIITNQSGIGRGFYTEETFLKLCEWMNSRFAEHDIAPIPVYFCPHHPTDARGEYLADCQCRKPQPGLFFKAAKDYRVDLSQSIMIGDSLRDLEAAEAAGIPVRLWVTEIKQNQIASSCTHSYNTLSEIDPMTIHPNGVGKNA</sequence>
<evidence type="ECO:0000256" key="5">
    <source>
        <dbReference type="ARBA" id="ARBA00023277"/>
    </source>
</evidence>
<dbReference type="InterPro" id="IPR006549">
    <property type="entry name" value="HAD-SF_hydro_IIIA"/>
</dbReference>
<evidence type="ECO:0000256" key="1">
    <source>
        <dbReference type="ARBA" id="ARBA00004496"/>
    </source>
</evidence>
<dbReference type="PANTHER" id="PTHR42891">
    <property type="entry name" value="D-GLYCERO-BETA-D-MANNO-HEPTOSE-1,7-BISPHOSPHATE 7-PHOSPHATASE"/>
    <property type="match status" value="1"/>
</dbReference>
<evidence type="ECO:0000256" key="6">
    <source>
        <dbReference type="ARBA" id="ARBA00031828"/>
    </source>
</evidence>
<proteinExistence type="inferred from homology"/>
<dbReference type="InterPro" id="IPR004446">
    <property type="entry name" value="Heptose_bisP_phosphatase"/>
</dbReference>
<dbReference type="RefSeq" id="WP_265617242.1">
    <property type="nucleotide sequence ID" value="NZ_JAPFRD010000010.1"/>
</dbReference>
<dbReference type="PANTHER" id="PTHR42891:SF1">
    <property type="entry name" value="D-GLYCERO-BETA-D-MANNO-HEPTOSE-1,7-BISPHOSPHATE 7-PHOSPHATASE"/>
    <property type="match status" value="1"/>
</dbReference>
<evidence type="ECO:0000313" key="8">
    <source>
        <dbReference type="EMBL" id="MCW8108516.1"/>
    </source>
</evidence>
<dbReference type="InterPro" id="IPR006543">
    <property type="entry name" value="Histidinol-phos"/>
</dbReference>
<dbReference type="NCBIfam" id="TIGR01662">
    <property type="entry name" value="HAD-SF-IIIA"/>
    <property type="match status" value="1"/>
</dbReference>
<evidence type="ECO:0000256" key="7">
    <source>
        <dbReference type="PIRNR" id="PIRNR004682"/>
    </source>
</evidence>
<comment type="caution">
    <text evidence="8">The sequence shown here is derived from an EMBL/GenBank/DDBJ whole genome shotgun (WGS) entry which is preliminary data.</text>
</comment>
<accession>A0ABT3P6W8</accession>
<dbReference type="CDD" id="cd07503">
    <property type="entry name" value="HAD_HisB-N"/>
    <property type="match status" value="1"/>
</dbReference>
<comment type="subcellular location">
    <subcellularLocation>
        <location evidence="1 7">Cytoplasm</location>
    </subcellularLocation>
</comment>
<name>A0ABT3P6W8_9ALTE</name>
<organism evidence="8 9">
    <name type="scientific">Alteromonas aquimaris</name>
    <dbReference type="NCBI Taxonomy" id="2998417"/>
    <lineage>
        <taxon>Bacteria</taxon>
        <taxon>Pseudomonadati</taxon>
        <taxon>Pseudomonadota</taxon>
        <taxon>Gammaproteobacteria</taxon>
        <taxon>Alteromonadales</taxon>
        <taxon>Alteromonadaceae</taxon>
        <taxon>Alteromonas/Salinimonas group</taxon>
        <taxon>Alteromonas</taxon>
    </lineage>
</organism>
<reference evidence="8" key="1">
    <citation type="submission" date="2022-11" db="EMBL/GenBank/DDBJ databases">
        <title>Alteromonas sp. nov., isolated from sea water of the Qingdao.</title>
        <authorList>
            <person name="Wang Q."/>
        </authorList>
    </citation>
    <scope>NUCLEOTIDE SEQUENCE</scope>
    <source>
        <strain evidence="8">ASW11-7</strain>
    </source>
</reference>
<comment type="similarity">
    <text evidence="7">Belongs to the gmhB family.</text>
</comment>
<keyword evidence="5 7" id="KW-0119">Carbohydrate metabolism</keyword>